<reference evidence="2" key="1">
    <citation type="submission" date="2013-03" db="EMBL/GenBank/DDBJ databases">
        <title>Draft genome sequence of the hydrogen-ethanol-producing anaerobic alkalithermophilic Caloramator celere.</title>
        <authorList>
            <person name="Ciranna A."/>
            <person name="Larjo A."/>
            <person name="Kivisto A."/>
            <person name="Santala V."/>
            <person name="Roos C."/>
            <person name="Karp M."/>
        </authorList>
    </citation>
    <scope>NUCLEOTIDE SEQUENCE [LARGE SCALE GENOMIC DNA]</scope>
    <source>
        <strain evidence="2">DSM 8682</strain>
    </source>
</reference>
<keyword evidence="3" id="KW-1185">Reference proteome</keyword>
<keyword evidence="1" id="KW-1133">Transmembrane helix</keyword>
<dbReference type="EMBL" id="CAVN010000095">
    <property type="protein sequence ID" value="CDF58181.1"/>
    <property type="molecule type" value="Genomic_DNA"/>
</dbReference>
<dbReference type="Pfam" id="PF11167">
    <property type="entry name" value="DUF2953"/>
    <property type="match status" value="1"/>
</dbReference>
<evidence type="ECO:0008006" key="4">
    <source>
        <dbReference type="Google" id="ProtNLM"/>
    </source>
</evidence>
<dbReference type="RefSeq" id="WP_018662024.1">
    <property type="nucleotide sequence ID" value="NZ_HF952018.1"/>
</dbReference>
<keyword evidence="1" id="KW-0812">Transmembrane</keyword>
<keyword evidence="1" id="KW-0472">Membrane</keyword>
<sequence length="189" mass="21865">MIYIVILLLILILLLPIKISFIYEKQTLKIILFKYWVINLNKKNKTNKVKDRKNKKNKLDASALLKNKNLILENLQFIIKRIKFDVELSLNIASNDAFNTAMLYGFANTIIYSLISALSNKYKVYPKIDISCDFNKTKTSLYLRLTLSINLLLTILFLVKISSTYIKIKKGSVINVRTSNRIINENNNG</sequence>
<gene>
    <name evidence="2" type="ORF">TCEL_00227</name>
</gene>
<dbReference type="eggNOG" id="ENOG50339T8">
    <property type="taxonomic scope" value="Bacteria"/>
</dbReference>
<dbReference type="InterPro" id="IPR021338">
    <property type="entry name" value="DUF2953"/>
</dbReference>
<evidence type="ECO:0000313" key="2">
    <source>
        <dbReference type="EMBL" id="CDF58181.1"/>
    </source>
</evidence>
<name>R7RS18_9CLOT</name>
<evidence type="ECO:0000313" key="3">
    <source>
        <dbReference type="Proteomes" id="UP000014923"/>
    </source>
</evidence>
<proteinExistence type="predicted"/>
<dbReference type="AlphaFoldDB" id="R7RS18"/>
<comment type="caution">
    <text evidence="2">The sequence shown here is derived from an EMBL/GenBank/DDBJ whole genome shotgun (WGS) entry which is preliminary data.</text>
</comment>
<organism evidence="2 3">
    <name type="scientific">Thermobrachium celere DSM 8682</name>
    <dbReference type="NCBI Taxonomy" id="941824"/>
    <lineage>
        <taxon>Bacteria</taxon>
        <taxon>Bacillati</taxon>
        <taxon>Bacillota</taxon>
        <taxon>Clostridia</taxon>
        <taxon>Eubacteriales</taxon>
        <taxon>Clostridiaceae</taxon>
        <taxon>Thermobrachium</taxon>
    </lineage>
</organism>
<accession>R7RS18</accession>
<protein>
    <recommendedName>
        <fullName evidence="4">DUF2953 domain-containing protein</fullName>
    </recommendedName>
</protein>
<dbReference type="OrthoDB" id="1683589at2"/>
<dbReference type="HOGENOM" id="CLU_1433854_0_0_9"/>
<feature type="transmembrane region" description="Helical" evidence="1">
    <location>
        <begin position="141"/>
        <end position="159"/>
    </location>
</feature>
<dbReference type="Proteomes" id="UP000014923">
    <property type="component" value="Unassembled WGS sequence"/>
</dbReference>
<evidence type="ECO:0000256" key="1">
    <source>
        <dbReference type="SAM" id="Phobius"/>
    </source>
</evidence>